<keyword evidence="3" id="KW-0238">DNA-binding</keyword>
<evidence type="ECO:0000256" key="1">
    <source>
        <dbReference type="ARBA" id="ARBA00011046"/>
    </source>
</evidence>
<evidence type="ECO:0000313" key="5">
    <source>
        <dbReference type="EMBL" id="GIF93066.1"/>
    </source>
</evidence>
<reference evidence="5 6" key="1">
    <citation type="submission" date="2021-01" db="EMBL/GenBank/DDBJ databases">
        <title>Whole genome shotgun sequence of Catellatospora chokoriensis NBRC 107358.</title>
        <authorList>
            <person name="Komaki H."/>
            <person name="Tamura T."/>
        </authorList>
    </citation>
    <scope>NUCLEOTIDE SEQUENCE [LARGE SCALE GENOMIC DNA]</scope>
    <source>
        <strain evidence="5 6">NBRC 107358</strain>
    </source>
</reference>
<keyword evidence="2" id="KW-0805">Transcription regulation</keyword>
<dbReference type="EMBL" id="BONG01000055">
    <property type="protein sequence ID" value="GIF93066.1"/>
    <property type="molecule type" value="Genomic_DNA"/>
</dbReference>
<dbReference type="SUPFAM" id="SSF46785">
    <property type="entry name" value="Winged helix' DNA-binding domain"/>
    <property type="match status" value="1"/>
</dbReference>
<evidence type="ECO:0000256" key="4">
    <source>
        <dbReference type="ARBA" id="ARBA00023163"/>
    </source>
</evidence>
<dbReference type="GO" id="GO:0003677">
    <property type="term" value="F:DNA binding"/>
    <property type="evidence" value="ECO:0007669"/>
    <property type="project" value="UniProtKB-KW"/>
</dbReference>
<sequence length="130" mass="14458">MAAAGGNGVMRGFGDLEAVIMDIMWRRDTPATVRQVQQQLASARPVAYTTVMTVMDNLFQKGFLQRQMSGRAWSYKPSASREQYTAQLMRDALEAAGDQSAALAHFVASMSESQSQMLRWLLRRRAPGGR</sequence>
<dbReference type="InterPro" id="IPR005650">
    <property type="entry name" value="BlaI_family"/>
</dbReference>
<evidence type="ECO:0000313" key="6">
    <source>
        <dbReference type="Proteomes" id="UP000619293"/>
    </source>
</evidence>
<comment type="similarity">
    <text evidence="1">Belongs to the BlaI transcriptional regulatory family.</text>
</comment>
<dbReference type="InterPro" id="IPR036390">
    <property type="entry name" value="WH_DNA-bd_sf"/>
</dbReference>
<protein>
    <submittedName>
        <fullName evidence="5">Penicillinase repressor</fullName>
    </submittedName>
</protein>
<dbReference type="Proteomes" id="UP000619293">
    <property type="component" value="Unassembled WGS sequence"/>
</dbReference>
<organism evidence="5 6">
    <name type="scientific">Catellatospora chokoriensis</name>
    <dbReference type="NCBI Taxonomy" id="310353"/>
    <lineage>
        <taxon>Bacteria</taxon>
        <taxon>Bacillati</taxon>
        <taxon>Actinomycetota</taxon>
        <taxon>Actinomycetes</taxon>
        <taxon>Micromonosporales</taxon>
        <taxon>Micromonosporaceae</taxon>
        <taxon>Catellatospora</taxon>
    </lineage>
</organism>
<name>A0A8J3JXW0_9ACTN</name>
<dbReference type="Gene3D" id="6.10.140.850">
    <property type="match status" value="1"/>
</dbReference>
<comment type="caution">
    <text evidence="5">The sequence shown here is derived from an EMBL/GenBank/DDBJ whole genome shotgun (WGS) entry which is preliminary data.</text>
</comment>
<dbReference type="Gene3D" id="1.10.10.10">
    <property type="entry name" value="Winged helix-like DNA-binding domain superfamily/Winged helix DNA-binding domain"/>
    <property type="match status" value="1"/>
</dbReference>
<evidence type="ECO:0000256" key="3">
    <source>
        <dbReference type="ARBA" id="ARBA00023125"/>
    </source>
</evidence>
<dbReference type="GO" id="GO:0045892">
    <property type="term" value="P:negative regulation of DNA-templated transcription"/>
    <property type="evidence" value="ECO:0007669"/>
    <property type="project" value="InterPro"/>
</dbReference>
<gene>
    <name evidence="5" type="ORF">Cch02nite_65100</name>
</gene>
<dbReference type="RefSeq" id="WP_239120894.1">
    <property type="nucleotide sequence ID" value="NZ_BAAALB010000027.1"/>
</dbReference>
<dbReference type="InterPro" id="IPR036388">
    <property type="entry name" value="WH-like_DNA-bd_sf"/>
</dbReference>
<keyword evidence="4" id="KW-0804">Transcription</keyword>
<keyword evidence="6" id="KW-1185">Reference proteome</keyword>
<accession>A0A8J3JXW0</accession>
<dbReference type="AlphaFoldDB" id="A0A8J3JXW0"/>
<evidence type="ECO:0000256" key="2">
    <source>
        <dbReference type="ARBA" id="ARBA00023015"/>
    </source>
</evidence>
<proteinExistence type="inferred from homology"/>
<dbReference type="Pfam" id="PF03965">
    <property type="entry name" value="Penicillinase_R"/>
    <property type="match status" value="1"/>
</dbReference>